<dbReference type="EMBL" id="UAUF01000015">
    <property type="protein sequence ID" value="SPZ16698.1"/>
    <property type="molecule type" value="Genomic_DNA"/>
</dbReference>
<dbReference type="PANTHER" id="PTHR23028">
    <property type="entry name" value="ACETYLTRANSFERASE"/>
    <property type="match status" value="1"/>
</dbReference>
<keyword evidence="1" id="KW-0812">Transmembrane</keyword>
<feature type="transmembrane region" description="Helical" evidence="1">
    <location>
        <begin position="280"/>
        <end position="302"/>
    </location>
</feature>
<keyword evidence="6" id="KW-1185">Reference proteome</keyword>
<proteinExistence type="predicted"/>
<dbReference type="InterPro" id="IPR002656">
    <property type="entry name" value="Acyl_transf_3_dom"/>
</dbReference>
<dbReference type="InterPro" id="IPR050879">
    <property type="entry name" value="Acyltransferase_3"/>
</dbReference>
<evidence type="ECO:0000256" key="1">
    <source>
        <dbReference type="SAM" id="Phobius"/>
    </source>
</evidence>
<dbReference type="GO" id="GO:0016020">
    <property type="term" value="C:membrane"/>
    <property type="evidence" value="ECO:0007669"/>
    <property type="project" value="TreeGrafter"/>
</dbReference>
<dbReference type="GO" id="GO:0000271">
    <property type="term" value="P:polysaccharide biosynthetic process"/>
    <property type="evidence" value="ECO:0007669"/>
    <property type="project" value="TreeGrafter"/>
</dbReference>
<gene>
    <name evidence="3" type="ORF">IRZ65_21940</name>
    <name evidence="4" type="ORF">NCTC11842_05733</name>
</gene>
<feature type="transmembrane region" description="Helical" evidence="1">
    <location>
        <begin position="42"/>
        <end position="61"/>
    </location>
</feature>
<keyword evidence="4" id="KW-0808">Transferase</keyword>
<evidence type="ECO:0000313" key="6">
    <source>
        <dbReference type="Proteomes" id="UP000626180"/>
    </source>
</evidence>
<sequence length="382" mass="43369">MTVTLELLLIYVLSMFFLDRLFRRLNILSEQALTRSSPIDALRGVLSTTVVCCHFMVTYQWKTTGEWAGSDSSALLNNMGAVPVTLFFMITGFLFFGKIYQRKPDWPHIFQSRFWRIMPLYAFVVAVVVFISLYRTGFDLVSLTQLAKESLRWVVFLGASFNGFQESRIITAGVQWTLKYEWFFYLALPVLAALINRENYGRYLALSLIVVVAALPAAQLEVLKLHFLLFFIAGFIPVLIKRHRPAWIDYLKKPVYGALAIALIAYSMTMPDYFSVPQILLLSIAFAIIALGNDLFGLLSSYGLKALGEISYSVYLIHGLVLYSLFSWLQVYPFIDSNVSHYIMLLPLVLVLVCGLSLLTFLGIEKPFMLKPRKGVNTIPPL</sequence>
<dbReference type="RefSeq" id="WP_010798696.1">
    <property type="nucleotide sequence ID" value="NZ_CP044085.1"/>
</dbReference>
<dbReference type="Proteomes" id="UP000250443">
    <property type="component" value="Unassembled WGS sequence"/>
</dbReference>
<keyword evidence="1" id="KW-1133">Transmembrane helix</keyword>
<evidence type="ECO:0000313" key="5">
    <source>
        <dbReference type="Proteomes" id="UP000250443"/>
    </source>
</evidence>
<evidence type="ECO:0000313" key="4">
    <source>
        <dbReference type="EMBL" id="SPZ16698.1"/>
    </source>
</evidence>
<organism evidence="4 5">
    <name type="scientific">Pseudomonas luteola</name>
    <dbReference type="NCBI Taxonomy" id="47886"/>
    <lineage>
        <taxon>Bacteria</taxon>
        <taxon>Pseudomonadati</taxon>
        <taxon>Pseudomonadota</taxon>
        <taxon>Gammaproteobacteria</taxon>
        <taxon>Pseudomonadales</taxon>
        <taxon>Pseudomonadaceae</taxon>
        <taxon>Pseudomonas</taxon>
    </lineage>
</organism>
<feature type="transmembrane region" description="Helical" evidence="1">
    <location>
        <begin position="341"/>
        <end position="364"/>
    </location>
</feature>
<evidence type="ECO:0000259" key="2">
    <source>
        <dbReference type="Pfam" id="PF01757"/>
    </source>
</evidence>
<feature type="domain" description="Acyltransferase 3" evidence="2">
    <location>
        <begin position="39"/>
        <end position="359"/>
    </location>
</feature>
<feature type="transmembrane region" description="Helical" evidence="1">
    <location>
        <begin position="120"/>
        <end position="138"/>
    </location>
</feature>
<dbReference type="EMBL" id="JADMCD010000016">
    <property type="protein sequence ID" value="MBF8643331.1"/>
    <property type="molecule type" value="Genomic_DNA"/>
</dbReference>
<dbReference type="Pfam" id="PF01757">
    <property type="entry name" value="Acyl_transf_3"/>
    <property type="match status" value="1"/>
</dbReference>
<accession>A0A2X2D945</accession>
<dbReference type="AlphaFoldDB" id="A0A2X2D945"/>
<feature type="transmembrane region" description="Helical" evidence="1">
    <location>
        <begin position="81"/>
        <end position="100"/>
    </location>
</feature>
<feature type="transmembrane region" description="Helical" evidence="1">
    <location>
        <begin position="203"/>
        <end position="219"/>
    </location>
</feature>
<keyword evidence="1" id="KW-0472">Membrane</keyword>
<keyword evidence="4" id="KW-0012">Acyltransferase</keyword>
<dbReference type="Proteomes" id="UP000626180">
    <property type="component" value="Unassembled WGS sequence"/>
</dbReference>
<feature type="transmembrane region" description="Helical" evidence="1">
    <location>
        <begin position="255"/>
        <end position="274"/>
    </location>
</feature>
<dbReference type="PANTHER" id="PTHR23028:SF131">
    <property type="entry name" value="BLR2367 PROTEIN"/>
    <property type="match status" value="1"/>
</dbReference>
<reference evidence="4 5" key="1">
    <citation type="submission" date="2018-06" db="EMBL/GenBank/DDBJ databases">
        <authorList>
            <consortium name="Pathogen Informatics"/>
            <person name="Doyle S."/>
        </authorList>
    </citation>
    <scope>NUCLEOTIDE SEQUENCE [LARGE SCALE GENOMIC DNA]</scope>
    <source>
        <strain evidence="4 5">NCTC11842</strain>
    </source>
</reference>
<reference evidence="3 6" key="2">
    <citation type="submission" date="2020-10" db="EMBL/GenBank/DDBJ databases">
        <title>Genome sequences of Pseudomonas isolates.</title>
        <authorList>
            <person name="Wessels L."/>
            <person name="Reich F."/>
            <person name="Hammerl J."/>
        </authorList>
    </citation>
    <scope>NUCLEOTIDE SEQUENCE [LARGE SCALE GENOMIC DNA]</scope>
    <source>
        <strain evidence="3 6">20-MO00624-0</strain>
    </source>
</reference>
<protein>
    <submittedName>
        <fullName evidence="3 4">Acyltransferase</fullName>
    </submittedName>
</protein>
<feature type="transmembrane region" description="Helical" evidence="1">
    <location>
        <begin position="6"/>
        <end position="22"/>
    </location>
</feature>
<name>A0A2X2D945_PSELU</name>
<feature type="transmembrane region" description="Helical" evidence="1">
    <location>
        <begin position="180"/>
        <end position="196"/>
    </location>
</feature>
<dbReference type="GO" id="GO:0016747">
    <property type="term" value="F:acyltransferase activity, transferring groups other than amino-acyl groups"/>
    <property type="evidence" value="ECO:0007669"/>
    <property type="project" value="InterPro"/>
</dbReference>
<feature type="transmembrane region" description="Helical" evidence="1">
    <location>
        <begin position="314"/>
        <end position="335"/>
    </location>
</feature>
<evidence type="ECO:0000313" key="3">
    <source>
        <dbReference type="EMBL" id="MBF8643331.1"/>
    </source>
</evidence>
<feature type="transmembrane region" description="Helical" evidence="1">
    <location>
        <begin position="225"/>
        <end position="243"/>
    </location>
</feature>